<dbReference type="SUPFAM" id="SSF56601">
    <property type="entry name" value="beta-lactamase/transpeptidase-like"/>
    <property type="match status" value="1"/>
</dbReference>
<comment type="catalytic activity">
    <reaction evidence="15">
        <text>Preferential cleavage: (Ac)2-L-Lys-D-Ala-|-D-Ala. Also transpeptidation of peptidyl-alanyl moieties that are N-acyl substituents of D-alanine.</text>
        <dbReference type="EC" id="3.4.16.4"/>
    </reaction>
</comment>
<dbReference type="InterPro" id="IPR001460">
    <property type="entry name" value="PCN-bd_Tpept"/>
</dbReference>
<accession>A0A1C0YDQ9</accession>
<dbReference type="Gene3D" id="1.10.3810.10">
    <property type="entry name" value="Biosynthetic peptidoglycan transglycosylase-like"/>
    <property type="match status" value="1"/>
</dbReference>
<evidence type="ECO:0000256" key="9">
    <source>
        <dbReference type="ARBA" id="ARBA00022801"/>
    </source>
</evidence>
<keyword evidence="5" id="KW-0121">Carboxypeptidase</keyword>
<dbReference type="GO" id="GO:0008658">
    <property type="term" value="F:penicillin binding"/>
    <property type="evidence" value="ECO:0007669"/>
    <property type="project" value="InterPro"/>
</dbReference>
<feature type="domain" description="Glycosyl transferase family 51" evidence="18">
    <location>
        <begin position="45"/>
        <end position="217"/>
    </location>
</feature>
<dbReference type="GO" id="GO:0008360">
    <property type="term" value="P:regulation of cell shape"/>
    <property type="evidence" value="ECO:0007669"/>
    <property type="project" value="UniProtKB-KW"/>
</dbReference>
<protein>
    <submittedName>
        <fullName evidence="19">Penicillin-binding protein</fullName>
    </submittedName>
</protein>
<comment type="catalytic activity">
    <reaction evidence="16">
        <text>[GlcNAc-(1-&gt;4)-Mur2Ac(oyl-L-Ala-gamma-D-Glu-L-Lys-D-Ala-D-Ala)](n)-di-trans,octa-cis-undecaprenyl diphosphate + beta-D-GlcNAc-(1-&gt;4)-Mur2Ac(oyl-L-Ala-gamma-D-Glu-L-Lys-D-Ala-D-Ala)-di-trans,octa-cis-undecaprenyl diphosphate = [GlcNAc-(1-&gt;4)-Mur2Ac(oyl-L-Ala-gamma-D-Glu-L-Lys-D-Ala-D-Ala)](n+1)-di-trans,octa-cis-undecaprenyl diphosphate + di-trans,octa-cis-undecaprenyl diphosphate + H(+)</text>
        <dbReference type="Rhea" id="RHEA:23708"/>
        <dbReference type="Rhea" id="RHEA-COMP:9602"/>
        <dbReference type="Rhea" id="RHEA-COMP:9603"/>
        <dbReference type="ChEBI" id="CHEBI:15378"/>
        <dbReference type="ChEBI" id="CHEBI:58405"/>
        <dbReference type="ChEBI" id="CHEBI:60033"/>
        <dbReference type="ChEBI" id="CHEBI:78435"/>
        <dbReference type="EC" id="2.4.99.28"/>
    </reaction>
</comment>
<gene>
    <name evidence="19" type="ORF">A6K76_02785</name>
</gene>
<evidence type="ECO:0000256" key="16">
    <source>
        <dbReference type="ARBA" id="ARBA00049902"/>
    </source>
</evidence>
<comment type="subcellular location">
    <subcellularLocation>
        <location evidence="1">Cell membrane</location>
    </subcellularLocation>
</comment>
<reference evidence="19 20" key="1">
    <citation type="submission" date="2016-07" db="EMBL/GenBank/DDBJ databases">
        <title>Caryophanon latum genome sequencing.</title>
        <authorList>
            <person name="Verma A."/>
            <person name="Pal Y."/>
            <person name="Krishnamurthi S."/>
        </authorList>
    </citation>
    <scope>NUCLEOTIDE SEQUENCE [LARGE SCALE GENOMIC DNA]</scope>
    <source>
        <strain evidence="19 20">DSM 14151</strain>
    </source>
</reference>
<dbReference type="GO" id="GO:0006508">
    <property type="term" value="P:proteolysis"/>
    <property type="evidence" value="ECO:0007669"/>
    <property type="project" value="UniProtKB-KW"/>
</dbReference>
<dbReference type="InterPro" id="IPR023346">
    <property type="entry name" value="Lysozyme-like_dom_sf"/>
</dbReference>
<keyword evidence="6" id="KW-0645">Protease</keyword>
<evidence type="ECO:0000256" key="13">
    <source>
        <dbReference type="ARBA" id="ARBA00023268"/>
    </source>
</evidence>
<keyword evidence="4" id="KW-1003">Cell membrane</keyword>
<dbReference type="Pfam" id="PF00905">
    <property type="entry name" value="Transpeptidase"/>
    <property type="match status" value="1"/>
</dbReference>
<dbReference type="Pfam" id="PF00912">
    <property type="entry name" value="Transgly"/>
    <property type="match status" value="1"/>
</dbReference>
<keyword evidence="20" id="KW-1185">Reference proteome</keyword>
<dbReference type="InterPro" id="IPR036950">
    <property type="entry name" value="PBP_transglycosylase"/>
</dbReference>
<evidence type="ECO:0000256" key="12">
    <source>
        <dbReference type="ARBA" id="ARBA00023136"/>
    </source>
</evidence>
<dbReference type="PANTHER" id="PTHR32282:SF11">
    <property type="entry name" value="PENICILLIN-BINDING PROTEIN 1B"/>
    <property type="match status" value="1"/>
</dbReference>
<dbReference type="GO" id="GO:0005886">
    <property type="term" value="C:plasma membrane"/>
    <property type="evidence" value="ECO:0007669"/>
    <property type="project" value="UniProtKB-SubCell"/>
</dbReference>
<dbReference type="GO" id="GO:0030288">
    <property type="term" value="C:outer membrane-bounded periplasmic space"/>
    <property type="evidence" value="ECO:0007669"/>
    <property type="project" value="TreeGrafter"/>
</dbReference>
<dbReference type="GO" id="GO:0071555">
    <property type="term" value="P:cell wall organization"/>
    <property type="evidence" value="ECO:0007669"/>
    <property type="project" value="UniProtKB-KW"/>
</dbReference>
<feature type="domain" description="Penicillin-binding protein transpeptidase" evidence="17">
    <location>
        <begin position="311"/>
        <end position="551"/>
    </location>
</feature>
<keyword evidence="14" id="KW-0961">Cell wall biogenesis/degradation</keyword>
<evidence type="ECO:0000256" key="4">
    <source>
        <dbReference type="ARBA" id="ARBA00022475"/>
    </source>
</evidence>
<dbReference type="AlphaFoldDB" id="A0A1C0YDQ9"/>
<keyword evidence="10" id="KW-0133">Cell shape</keyword>
<proteinExistence type="inferred from homology"/>
<dbReference type="InterPro" id="IPR001264">
    <property type="entry name" value="Glyco_trans_51"/>
</dbReference>
<evidence type="ECO:0000256" key="7">
    <source>
        <dbReference type="ARBA" id="ARBA00022676"/>
    </source>
</evidence>
<comment type="similarity">
    <text evidence="3">In the N-terminal section; belongs to the glycosyltransferase 51 family.</text>
</comment>
<keyword evidence="13" id="KW-0511">Multifunctional enzyme</keyword>
<dbReference type="InterPro" id="IPR012338">
    <property type="entry name" value="Beta-lactam/transpept-like"/>
</dbReference>
<dbReference type="Gene3D" id="3.40.710.10">
    <property type="entry name" value="DD-peptidase/beta-lactamase superfamily"/>
    <property type="match status" value="1"/>
</dbReference>
<evidence type="ECO:0000256" key="6">
    <source>
        <dbReference type="ARBA" id="ARBA00022670"/>
    </source>
</evidence>
<evidence type="ECO:0000256" key="8">
    <source>
        <dbReference type="ARBA" id="ARBA00022679"/>
    </source>
</evidence>
<evidence type="ECO:0000259" key="18">
    <source>
        <dbReference type="Pfam" id="PF00912"/>
    </source>
</evidence>
<keyword evidence="11" id="KW-0573">Peptidoglycan synthesis</keyword>
<evidence type="ECO:0000259" key="17">
    <source>
        <dbReference type="Pfam" id="PF00905"/>
    </source>
</evidence>
<keyword evidence="9" id="KW-0378">Hydrolase</keyword>
<dbReference type="GO" id="GO:0008955">
    <property type="term" value="F:peptidoglycan glycosyltransferase activity"/>
    <property type="evidence" value="ECO:0007669"/>
    <property type="project" value="UniProtKB-EC"/>
</dbReference>
<dbReference type="GO" id="GO:0009002">
    <property type="term" value="F:serine-type D-Ala-D-Ala carboxypeptidase activity"/>
    <property type="evidence" value="ECO:0007669"/>
    <property type="project" value="UniProtKB-EC"/>
</dbReference>
<comment type="similarity">
    <text evidence="2">In the C-terminal section; belongs to the transpeptidase family.</text>
</comment>
<dbReference type="PANTHER" id="PTHR32282">
    <property type="entry name" value="BINDING PROTEIN TRANSPEPTIDASE, PUTATIVE-RELATED"/>
    <property type="match status" value="1"/>
</dbReference>
<dbReference type="GO" id="GO:0009252">
    <property type="term" value="P:peptidoglycan biosynthetic process"/>
    <property type="evidence" value="ECO:0007669"/>
    <property type="project" value="UniProtKB-KW"/>
</dbReference>
<keyword evidence="12" id="KW-0472">Membrane</keyword>
<keyword evidence="7" id="KW-0328">Glycosyltransferase</keyword>
<dbReference type="FunFam" id="1.10.3810.10:FF:000001">
    <property type="entry name" value="Penicillin-binding protein 1A"/>
    <property type="match status" value="1"/>
</dbReference>
<name>A0A1C0YDQ9_9BACL</name>
<sequence length="659" mass="72836">MVFGALAIILISALISLRIYAQIAGAPPLTVQKATVFLNAEGEQIGDHYVNERRYWVTLDDISSHVVNATISVEDQDFYSHSGFNVKRIGAAIIANVQAGGKSQGASTLTQQYARNLYLTHEKTWTRKLNEALYAYRLEVFYSKDEILEGYLNTVYYGHGMYGIEAASRFYYGKSASELTLAESAMLAGIPKGPTYYSPVVNLQKATTRQHVILTLMHDEGYITADEQAAAVAAKLTFTNNEWKTANSQAPYFLDTAWLEASAILEDVGRNIDTGGWEIQTTLKKQHQQAAENAIRDQMPKTSLQAALISIEQQTGYITALVGGRDYTTSNFNRVTQAKRQPGSTMKPLLYAAALQKGYSPLTFVDVSQTTLKYDGKEYTPKNINGQYGDNITMAQAVAISDNVYAVNTLEDIGYKAFQRLLDDVKLGVEIKHVPSSALGATNVTLHNMTTAYAIFGNEGNDVQPTTILKITDERGNVLYDATAKKVERKRLVRKEDAFLLTQMMRGMFDPTFNTYLYATGVTLTNKLTHPYAAKSGTTDTDQWMIGYSPIVTAGVWNGFDEGALDVDADHAAAKEVWAQFMETVHAGQNVTFKEPSGVTAVEVELKSGNVATEYCTGPTATIYVADDDMPSDSCSPSDKYTEPETYKNWWDSWLDLFN</sequence>
<evidence type="ECO:0000313" key="20">
    <source>
        <dbReference type="Proteomes" id="UP000093482"/>
    </source>
</evidence>
<dbReference type="Proteomes" id="UP000093482">
    <property type="component" value="Unassembled WGS sequence"/>
</dbReference>
<evidence type="ECO:0000256" key="11">
    <source>
        <dbReference type="ARBA" id="ARBA00022984"/>
    </source>
</evidence>
<dbReference type="NCBIfam" id="TIGR02074">
    <property type="entry name" value="PBP_1a_fam"/>
    <property type="match status" value="1"/>
</dbReference>
<dbReference type="EMBL" id="MATO01000067">
    <property type="protein sequence ID" value="OCS85274.1"/>
    <property type="molecule type" value="Genomic_DNA"/>
</dbReference>
<keyword evidence="8" id="KW-0808">Transferase</keyword>
<evidence type="ECO:0000256" key="10">
    <source>
        <dbReference type="ARBA" id="ARBA00022960"/>
    </source>
</evidence>
<comment type="caution">
    <text evidence="19">The sequence shown here is derived from an EMBL/GenBank/DDBJ whole genome shotgun (WGS) entry which is preliminary data.</text>
</comment>
<evidence type="ECO:0000256" key="1">
    <source>
        <dbReference type="ARBA" id="ARBA00004236"/>
    </source>
</evidence>
<evidence type="ECO:0000256" key="5">
    <source>
        <dbReference type="ARBA" id="ARBA00022645"/>
    </source>
</evidence>
<dbReference type="InterPro" id="IPR050396">
    <property type="entry name" value="Glycosyltr_51/Transpeptidase"/>
</dbReference>
<evidence type="ECO:0000256" key="2">
    <source>
        <dbReference type="ARBA" id="ARBA00007090"/>
    </source>
</evidence>
<dbReference type="SUPFAM" id="SSF53955">
    <property type="entry name" value="Lysozyme-like"/>
    <property type="match status" value="1"/>
</dbReference>
<evidence type="ECO:0000256" key="14">
    <source>
        <dbReference type="ARBA" id="ARBA00023316"/>
    </source>
</evidence>
<evidence type="ECO:0000256" key="15">
    <source>
        <dbReference type="ARBA" id="ARBA00034000"/>
    </source>
</evidence>
<organism evidence="19 20">
    <name type="scientific">Caryophanon latum</name>
    <dbReference type="NCBI Taxonomy" id="33977"/>
    <lineage>
        <taxon>Bacteria</taxon>
        <taxon>Bacillati</taxon>
        <taxon>Bacillota</taxon>
        <taxon>Bacilli</taxon>
        <taxon>Bacillales</taxon>
        <taxon>Caryophanaceae</taxon>
        <taxon>Caryophanon</taxon>
    </lineage>
</organism>
<evidence type="ECO:0000313" key="19">
    <source>
        <dbReference type="EMBL" id="OCS85274.1"/>
    </source>
</evidence>
<evidence type="ECO:0000256" key="3">
    <source>
        <dbReference type="ARBA" id="ARBA00007739"/>
    </source>
</evidence>